<proteinExistence type="predicted"/>
<dbReference type="EMBL" id="JACHIW010000001">
    <property type="protein sequence ID" value="MBB5154250.1"/>
    <property type="molecule type" value="Genomic_DNA"/>
</dbReference>
<keyword evidence="2" id="KW-1185">Reference proteome</keyword>
<dbReference type="AlphaFoldDB" id="A0A840Q2U6"/>
<evidence type="ECO:0000313" key="2">
    <source>
        <dbReference type="Proteomes" id="UP000584374"/>
    </source>
</evidence>
<evidence type="ECO:0000313" key="1">
    <source>
        <dbReference type="EMBL" id="MBB5154250.1"/>
    </source>
</evidence>
<reference evidence="1 2" key="1">
    <citation type="submission" date="2020-08" db="EMBL/GenBank/DDBJ databases">
        <title>Sequencing the genomes of 1000 actinobacteria strains.</title>
        <authorList>
            <person name="Klenk H.-P."/>
        </authorList>
    </citation>
    <scope>NUCLEOTIDE SEQUENCE [LARGE SCALE GENOMIC DNA]</scope>
    <source>
        <strain evidence="1 2">DSM 45584</strain>
    </source>
</reference>
<comment type="caution">
    <text evidence="1">The sequence shown here is derived from an EMBL/GenBank/DDBJ whole genome shotgun (WGS) entry which is preliminary data.</text>
</comment>
<dbReference type="Proteomes" id="UP000584374">
    <property type="component" value="Unassembled WGS sequence"/>
</dbReference>
<name>A0A840Q2U6_9PSEU</name>
<organism evidence="1 2">
    <name type="scientific">Saccharopolyspora phatthalungensis</name>
    <dbReference type="NCBI Taxonomy" id="664693"/>
    <lineage>
        <taxon>Bacteria</taxon>
        <taxon>Bacillati</taxon>
        <taxon>Actinomycetota</taxon>
        <taxon>Actinomycetes</taxon>
        <taxon>Pseudonocardiales</taxon>
        <taxon>Pseudonocardiaceae</taxon>
        <taxon>Saccharopolyspora</taxon>
    </lineage>
</organism>
<dbReference type="RefSeq" id="WP_184725786.1">
    <property type="nucleotide sequence ID" value="NZ_JACHIW010000001.1"/>
</dbReference>
<sequence>MTAELSCWSAAIASGVYVGDVPARHAPLRPVTPWWTIVARADEFTWAELIGHRHPKSRLDQPQRE</sequence>
<accession>A0A840Q2U6</accession>
<protein>
    <submittedName>
        <fullName evidence="1">Uncharacterized protein</fullName>
    </submittedName>
</protein>
<gene>
    <name evidence="1" type="ORF">BJ970_001784</name>
</gene>